<sequence>CPLLMIHHLYLSHHKHHQDSNKGEKVIQEV</sequence>
<evidence type="ECO:0000313" key="1">
    <source>
        <dbReference type="EMBL" id="CAB77661.1"/>
    </source>
</evidence>
<dbReference type="AlphaFoldDB" id="Q9P817"/>
<feature type="non-terminal residue" evidence="1">
    <location>
        <position position="1"/>
    </location>
</feature>
<accession>Q9P817</accession>
<proteinExistence type="predicted"/>
<name>Q9P817_CANAX</name>
<protein>
    <submittedName>
        <fullName evidence="1">Uncharacterized protein</fullName>
    </submittedName>
</protein>
<reference evidence="1" key="1">
    <citation type="journal article" date="2001" name="Nat. Biotechnol.">
        <title>An antisense-based functional genomics approach for identification of genes critical for growth of Candida albicans.</title>
        <authorList>
            <person name="De Backer M.D."/>
            <person name="Nelissen B."/>
            <person name="Logghe M."/>
            <person name="Viaene J."/>
            <person name="Loonen I."/>
            <person name="Vandoninck S."/>
            <person name="de Hoogt R."/>
            <person name="Dewaele S."/>
            <person name="Simons F.A."/>
            <person name="Verhasselt P."/>
            <person name="Vanhoof G."/>
            <person name="Contreras R."/>
            <person name="Luyten W.H.M.L."/>
        </authorList>
    </citation>
    <scope>NUCLEOTIDE SEQUENCE</scope>
</reference>
<feature type="non-terminal residue" evidence="1">
    <location>
        <position position="30"/>
    </location>
</feature>
<organism evidence="1">
    <name type="scientific">Candida albicans</name>
    <name type="common">Yeast</name>
    <dbReference type="NCBI Taxonomy" id="5476"/>
    <lineage>
        <taxon>Eukaryota</taxon>
        <taxon>Fungi</taxon>
        <taxon>Dikarya</taxon>
        <taxon>Ascomycota</taxon>
        <taxon>Saccharomycotina</taxon>
        <taxon>Pichiomycetes</taxon>
        <taxon>Debaryomycetaceae</taxon>
        <taxon>Candida/Lodderomyces clade</taxon>
        <taxon>Candida</taxon>
    </lineage>
</organism>
<dbReference type="EMBL" id="AJ390525">
    <property type="protein sequence ID" value="CAB77661.1"/>
    <property type="molecule type" value="Genomic_DNA"/>
</dbReference>